<organism evidence="2 3">
    <name type="scientific">Streptomyces paromomycinus</name>
    <name type="common">Streptomyces rimosus subsp. paromomycinus</name>
    <dbReference type="NCBI Taxonomy" id="92743"/>
    <lineage>
        <taxon>Bacteria</taxon>
        <taxon>Bacillati</taxon>
        <taxon>Actinomycetota</taxon>
        <taxon>Actinomycetes</taxon>
        <taxon>Kitasatosporales</taxon>
        <taxon>Streptomycetaceae</taxon>
        <taxon>Streptomyces</taxon>
    </lineage>
</organism>
<dbReference type="AlphaFoldDB" id="A0A401VVG2"/>
<dbReference type="EMBL" id="BHZD01000001">
    <property type="protein sequence ID" value="GCD41070.1"/>
    <property type="molecule type" value="Genomic_DNA"/>
</dbReference>
<protein>
    <submittedName>
        <fullName evidence="2">Acyl carrier protein</fullName>
    </submittedName>
</protein>
<sequence length="96" mass="10398">MNRTQKIQQFIEERFLVEFGGEVTAETDLFKAGVIDSFGYIQLMSFIEDEFALRISDDDLLANVFVSLADLDAFVAGVAEKSARAGAGQGGVPCAD</sequence>
<evidence type="ECO:0000259" key="1">
    <source>
        <dbReference type="PROSITE" id="PS50075"/>
    </source>
</evidence>
<dbReference type="InterPro" id="IPR036736">
    <property type="entry name" value="ACP-like_sf"/>
</dbReference>
<dbReference type="PROSITE" id="PS50075">
    <property type="entry name" value="CARRIER"/>
    <property type="match status" value="1"/>
</dbReference>
<name>A0A401VVG2_STREY</name>
<evidence type="ECO:0000313" key="3">
    <source>
        <dbReference type="Proteomes" id="UP000286746"/>
    </source>
</evidence>
<dbReference type="SUPFAM" id="SSF47336">
    <property type="entry name" value="ACP-like"/>
    <property type="match status" value="1"/>
</dbReference>
<dbReference type="InterPro" id="IPR009081">
    <property type="entry name" value="PP-bd_ACP"/>
</dbReference>
<accession>A0A401VVG2</accession>
<dbReference type="Proteomes" id="UP000286746">
    <property type="component" value="Unassembled WGS sequence"/>
</dbReference>
<feature type="domain" description="Carrier" evidence="1">
    <location>
        <begin position="1"/>
        <end position="82"/>
    </location>
</feature>
<keyword evidence="3" id="KW-1185">Reference proteome</keyword>
<comment type="caution">
    <text evidence="2">The sequence shown here is derived from an EMBL/GenBank/DDBJ whole genome shotgun (WGS) entry which is preliminary data.</text>
</comment>
<reference evidence="2 3" key="1">
    <citation type="submission" date="2018-11" db="EMBL/GenBank/DDBJ databases">
        <title>Whole genome sequence of Streptomyces paromomycinus NBRC 15454(T).</title>
        <authorList>
            <person name="Komaki H."/>
            <person name="Tamura T."/>
        </authorList>
    </citation>
    <scope>NUCLEOTIDE SEQUENCE [LARGE SCALE GENOMIC DNA]</scope>
    <source>
        <strain evidence="2 3">NBRC 15454</strain>
    </source>
</reference>
<dbReference type="Pfam" id="PF00550">
    <property type="entry name" value="PP-binding"/>
    <property type="match status" value="1"/>
</dbReference>
<gene>
    <name evidence="2" type="primary">acpP_2</name>
    <name evidence="2" type="ORF">GKJPGBOP_00723</name>
</gene>
<dbReference type="Gene3D" id="1.10.1200.10">
    <property type="entry name" value="ACP-like"/>
    <property type="match status" value="1"/>
</dbReference>
<proteinExistence type="predicted"/>
<dbReference type="RefSeq" id="WP_125051769.1">
    <property type="nucleotide sequence ID" value="NZ_BHZD01000001.1"/>
</dbReference>
<evidence type="ECO:0000313" key="2">
    <source>
        <dbReference type="EMBL" id="GCD41070.1"/>
    </source>
</evidence>